<sequence length="484" mass="54157">MSKRAAASHSSAEEPSGKRGVDGFFWRGDPQETFSDWTIVITFTDGDNKEQATTYHVHKCILAHGDRKSGYFAKTFKNAFQESQECTSRIELHKSTASLFPAVLDYLYGSATRLLFASKDVIAMHSLGEYFEIAQLRKDVEDFFCQENIIFLTTSEGLGRDYLRAKELRNQTMLSLCAKHCARVLVNPGMDLADLVDLCVDFDFWVDVIRFIPDETEHCPHLSKLVQAVYRVHCDSLDIEKLQALTTLTASKLKQPHLSKLVEKVCIVHSESLGLKKFQVLTAPSKLKRIDPSFALRLCLIEDELLRRQDEGGNSNQNDKQSSLSCLQKRCAVALGKHWGGMSMKEKLEVKGPMSKLGAAFLFDVLCHSASAPEDDRFPALNNENTISKCKCCITAQWMEDPVTCSTCLHSYSREGILAYIRSKGGRQCPCPVLGCNTTVTRAVLRDDADLARRVRRTRRRVEAGEDETDDGDSHGATVGIIEP</sequence>
<comment type="caution">
    <text evidence="12">The sequence shown here is derived from an EMBL/GenBank/DDBJ whole genome shotgun (WGS) entry which is preliminary data.</text>
</comment>
<dbReference type="GO" id="GO:0005634">
    <property type="term" value="C:nucleus"/>
    <property type="evidence" value="ECO:0007669"/>
    <property type="project" value="UniProtKB-SubCell"/>
</dbReference>
<dbReference type="GO" id="GO:0061665">
    <property type="term" value="F:SUMO ligase activity"/>
    <property type="evidence" value="ECO:0007669"/>
    <property type="project" value="TreeGrafter"/>
</dbReference>
<dbReference type="InterPro" id="IPR000210">
    <property type="entry name" value="BTB/POZ_dom"/>
</dbReference>
<comment type="pathway">
    <text evidence="2">Protein modification; protein sumoylation.</text>
</comment>
<dbReference type="Pfam" id="PF11789">
    <property type="entry name" value="zf-Nse"/>
    <property type="match status" value="1"/>
</dbReference>
<dbReference type="GO" id="GO:0016925">
    <property type="term" value="P:protein sumoylation"/>
    <property type="evidence" value="ECO:0007669"/>
    <property type="project" value="TreeGrafter"/>
</dbReference>
<feature type="compositionally biased region" description="Low complexity" evidence="10">
    <location>
        <begin position="1"/>
        <end position="10"/>
    </location>
</feature>
<dbReference type="InterPro" id="IPR026846">
    <property type="entry name" value="Nse2(Mms21)"/>
</dbReference>
<accession>A0A9N8E005</accession>
<evidence type="ECO:0000256" key="4">
    <source>
        <dbReference type="ARBA" id="ARBA00022679"/>
    </source>
</evidence>
<dbReference type="SMART" id="SM00225">
    <property type="entry name" value="BTB"/>
    <property type="match status" value="1"/>
</dbReference>
<gene>
    <name evidence="12" type="ORF">SEMRO_484_G152250.1</name>
</gene>
<dbReference type="PANTHER" id="PTHR21330:SF1">
    <property type="entry name" value="E3 SUMO-PROTEIN LIGASE NSE2"/>
    <property type="match status" value="1"/>
</dbReference>
<keyword evidence="6" id="KW-0863">Zinc-finger</keyword>
<reference evidence="12" key="1">
    <citation type="submission" date="2020-06" db="EMBL/GenBank/DDBJ databases">
        <authorList>
            <consortium name="Plant Systems Biology data submission"/>
        </authorList>
    </citation>
    <scope>NUCLEOTIDE SEQUENCE</scope>
    <source>
        <strain evidence="12">D6</strain>
    </source>
</reference>
<dbReference type="Proteomes" id="UP001153069">
    <property type="component" value="Unassembled WGS sequence"/>
</dbReference>
<dbReference type="AlphaFoldDB" id="A0A9N8E005"/>
<evidence type="ECO:0000256" key="5">
    <source>
        <dbReference type="ARBA" id="ARBA00022723"/>
    </source>
</evidence>
<evidence type="ECO:0000256" key="7">
    <source>
        <dbReference type="ARBA" id="ARBA00022786"/>
    </source>
</evidence>
<dbReference type="InterPro" id="IPR004181">
    <property type="entry name" value="Znf_MIZ"/>
</dbReference>
<dbReference type="InterPro" id="IPR013083">
    <property type="entry name" value="Znf_RING/FYVE/PHD"/>
</dbReference>
<keyword evidence="7" id="KW-0833">Ubl conjugation pathway</keyword>
<evidence type="ECO:0000256" key="10">
    <source>
        <dbReference type="SAM" id="MobiDB-lite"/>
    </source>
</evidence>
<evidence type="ECO:0000256" key="9">
    <source>
        <dbReference type="ARBA" id="ARBA00023242"/>
    </source>
</evidence>
<evidence type="ECO:0000313" key="12">
    <source>
        <dbReference type="EMBL" id="CAB9511425.1"/>
    </source>
</evidence>
<dbReference type="EMBL" id="CAICTM010000483">
    <property type="protein sequence ID" value="CAB9511425.1"/>
    <property type="molecule type" value="Genomic_DNA"/>
</dbReference>
<name>A0A9N8E005_9STRA</name>
<feature type="region of interest" description="Disordered" evidence="10">
    <location>
        <begin position="1"/>
        <end position="22"/>
    </location>
</feature>
<keyword evidence="5" id="KW-0479">Metal-binding</keyword>
<feature type="compositionally biased region" description="Basic and acidic residues" evidence="10">
    <location>
        <begin position="11"/>
        <end position="21"/>
    </location>
</feature>
<evidence type="ECO:0000256" key="2">
    <source>
        <dbReference type="ARBA" id="ARBA00004718"/>
    </source>
</evidence>
<evidence type="ECO:0000313" key="13">
    <source>
        <dbReference type="Proteomes" id="UP001153069"/>
    </source>
</evidence>
<comment type="subcellular location">
    <subcellularLocation>
        <location evidence="1">Nucleus</location>
    </subcellularLocation>
</comment>
<dbReference type="PROSITE" id="PS50097">
    <property type="entry name" value="BTB"/>
    <property type="match status" value="1"/>
</dbReference>
<evidence type="ECO:0000256" key="3">
    <source>
        <dbReference type="ARBA" id="ARBA00008212"/>
    </source>
</evidence>
<dbReference type="InterPro" id="IPR011333">
    <property type="entry name" value="SKP1/BTB/POZ_sf"/>
</dbReference>
<evidence type="ECO:0000259" key="11">
    <source>
        <dbReference type="PROSITE" id="PS50097"/>
    </source>
</evidence>
<protein>
    <submittedName>
        <fullName evidence="12">Nervous system development</fullName>
    </submittedName>
</protein>
<dbReference type="SUPFAM" id="SSF57850">
    <property type="entry name" value="RING/U-box"/>
    <property type="match status" value="1"/>
</dbReference>
<keyword evidence="13" id="KW-1185">Reference proteome</keyword>
<keyword evidence="9" id="KW-0539">Nucleus</keyword>
<dbReference type="GO" id="GO:0000724">
    <property type="term" value="P:double-strand break repair via homologous recombination"/>
    <property type="evidence" value="ECO:0007669"/>
    <property type="project" value="InterPro"/>
</dbReference>
<feature type="domain" description="BTB" evidence="11">
    <location>
        <begin position="35"/>
        <end position="116"/>
    </location>
</feature>
<keyword evidence="8" id="KW-0862">Zinc</keyword>
<evidence type="ECO:0000256" key="1">
    <source>
        <dbReference type="ARBA" id="ARBA00004123"/>
    </source>
</evidence>
<proteinExistence type="inferred from homology"/>
<evidence type="ECO:0000256" key="8">
    <source>
        <dbReference type="ARBA" id="ARBA00022833"/>
    </source>
</evidence>
<dbReference type="Pfam" id="PF00651">
    <property type="entry name" value="BTB"/>
    <property type="match status" value="1"/>
</dbReference>
<dbReference type="PANTHER" id="PTHR21330">
    <property type="entry name" value="E3 SUMO-PROTEIN LIGASE NSE2"/>
    <property type="match status" value="1"/>
</dbReference>
<dbReference type="Gene3D" id="3.30.710.10">
    <property type="entry name" value="Potassium Channel Kv1.1, Chain A"/>
    <property type="match status" value="1"/>
</dbReference>
<dbReference type="GO" id="GO:0030915">
    <property type="term" value="C:Smc5-Smc6 complex"/>
    <property type="evidence" value="ECO:0007669"/>
    <property type="project" value="InterPro"/>
</dbReference>
<dbReference type="Gene3D" id="3.30.40.10">
    <property type="entry name" value="Zinc/RING finger domain, C3HC4 (zinc finger)"/>
    <property type="match status" value="1"/>
</dbReference>
<comment type="similarity">
    <text evidence="3">Belongs to the NSE2 family.</text>
</comment>
<dbReference type="CDD" id="cd16651">
    <property type="entry name" value="SPL-RING_NSE2"/>
    <property type="match status" value="1"/>
</dbReference>
<keyword evidence="4" id="KW-0808">Transferase</keyword>
<dbReference type="SUPFAM" id="SSF54695">
    <property type="entry name" value="POZ domain"/>
    <property type="match status" value="1"/>
</dbReference>
<evidence type="ECO:0000256" key="6">
    <source>
        <dbReference type="ARBA" id="ARBA00022771"/>
    </source>
</evidence>
<feature type="region of interest" description="Disordered" evidence="10">
    <location>
        <begin position="461"/>
        <end position="484"/>
    </location>
</feature>
<dbReference type="OrthoDB" id="48361at2759"/>
<organism evidence="12 13">
    <name type="scientific">Seminavis robusta</name>
    <dbReference type="NCBI Taxonomy" id="568900"/>
    <lineage>
        <taxon>Eukaryota</taxon>
        <taxon>Sar</taxon>
        <taxon>Stramenopiles</taxon>
        <taxon>Ochrophyta</taxon>
        <taxon>Bacillariophyta</taxon>
        <taxon>Bacillariophyceae</taxon>
        <taxon>Bacillariophycidae</taxon>
        <taxon>Naviculales</taxon>
        <taxon>Naviculaceae</taxon>
        <taxon>Seminavis</taxon>
    </lineage>
</organism>
<dbReference type="GO" id="GO:0008270">
    <property type="term" value="F:zinc ion binding"/>
    <property type="evidence" value="ECO:0007669"/>
    <property type="project" value="UniProtKB-KW"/>
</dbReference>
<dbReference type="CDD" id="cd18186">
    <property type="entry name" value="BTB_POZ_ZBTB_KLHL-like"/>
    <property type="match status" value="1"/>
</dbReference>